<proteinExistence type="predicted"/>
<gene>
    <name evidence="1" type="ORF">PHAECO_LOCUS2604</name>
</gene>
<reference evidence="1" key="1">
    <citation type="submission" date="2022-01" db="EMBL/GenBank/DDBJ databases">
        <authorList>
            <person name="King R."/>
        </authorList>
    </citation>
    <scope>NUCLEOTIDE SEQUENCE</scope>
</reference>
<keyword evidence="2" id="KW-1185">Reference proteome</keyword>
<sequence>MYKVTGFTNTRFYVTTYRKQKEATVVSNSSTSSQEPVDDDVTRNTFFVEESEKESPETITPEASTTLASHTEFRLDQSFYTSSDSDNEKGAVTDHNHLEVLQFIDTPIEDIPTVSFDTNFDIVTTNEVLEDIFNISQDSSPALIILHRDNLLEELIEQFTPLSKLQSEIYLSNGELEKAADIGVFRDVLSEFWDEFMNKLTMGTHARIPFLRHDYDGRKWMAVAKILAKGLLEENYLPVQLSKSFIECCIFGENKSNTIEDFSKYISTMDSEIIAGAMQNFHEVDYSELLECLDSLDCKWQPKQDNIGKLIKDLAHKEIIQKPMFIISHWRLVLGNIIPFQQLEEIYENQKNFAKNVLRILDFDENIKEDEKKMAGYLKKFIREGDDKLTNHQLQAYKSICAAGNVCVCLDSTGSVVRKLKEPSFRIPRHIFLHAIAVNTTSGQFTVAHMLSEMSHTVALETWIKMWFRSGAPIPNQCVTDDSRALLNAVVRSFTALPSIEDYADALKDHEQIKVYIRIDDEESFLELCSTTDEEYKKTQLEEQEINDVEASKNKITSNLWTKWAESLNNSMNISIKEQGDRENAHFVAEQKLA</sequence>
<dbReference type="Proteomes" id="UP001153737">
    <property type="component" value="Chromosome 11"/>
</dbReference>
<name>A0A9P0DEG6_PHACE</name>
<dbReference type="EMBL" id="OU896717">
    <property type="protein sequence ID" value="CAH1118235.1"/>
    <property type="molecule type" value="Genomic_DNA"/>
</dbReference>
<protein>
    <submittedName>
        <fullName evidence="1">Uncharacterized protein</fullName>
    </submittedName>
</protein>
<dbReference type="InterPro" id="IPR035983">
    <property type="entry name" value="Hect_E3_ubiquitin_ligase"/>
</dbReference>
<dbReference type="SUPFAM" id="SSF56204">
    <property type="entry name" value="Hect, E3 ligase catalytic domain"/>
    <property type="match status" value="1"/>
</dbReference>
<organism evidence="1 2">
    <name type="scientific">Phaedon cochleariae</name>
    <name type="common">Mustard beetle</name>
    <dbReference type="NCBI Taxonomy" id="80249"/>
    <lineage>
        <taxon>Eukaryota</taxon>
        <taxon>Metazoa</taxon>
        <taxon>Ecdysozoa</taxon>
        <taxon>Arthropoda</taxon>
        <taxon>Hexapoda</taxon>
        <taxon>Insecta</taxon>
        <taxon>Pterygota</taxon>
        <taxon>Neoptera</taxon>
        <taxon>Endopterygota</taxon>
        <taxon>Coleoptera</taxon>
        <taxon>Polyphaga</taxon>
        <taxon>Cucujiformia</taxon>
        <taxon>Chrysomeloidea</taxon>
        <taxon>Chrysomelidae</taxon>
        <taxon>Chrysomelinae</taxon>
        <taxon>Chrysomelini</taxon>
        <taxon>Phaedon</taxon>
    </lineage>
</organism>
<dbReference type="AlphaFoldDB" id="A0A9P0DEG6"/>
<accession>A0A9P0DEG6</accession>
<dbReference type="OrthoDB" id="6769214at2759"/>
<dbReference type="GO" id="GO:0004842">
    <property type="term" value="F:ubiquitin-protein transferase activity"/>
    <property type="evidence" value="ECO:0007669"/>
    <property type="project" value="InterPro"/>
</dbReference>
<evidence type="ECO:0000313" key="1">
    <source>
        <dbReference type="EMBL" id="CAH1118235.1"/>
    </source>
</evidence>
<evidence type="ECO:0000313" key="2">
    <source>
        <dbReference type="Proteomes" id="UP001153737"/>
    </source>
</evidence>
<reference evidence="1" key="2">
    <citation type="submission" date="2022-10" db="EMBL/GenBank/DDBJ databases">
        <authorList>
            <consortium name="ENA_rothamsted_submissions"/>
            <consortium name="culmorum"/>
            <person name="King R."/>
        </authorList>
    </citation>
    <scope>NUCLEOTIDE SEQUENCE</scope>
</reference>